<dbReference type="Proteomes" id="UP000198802">
    <property type="component" value="Unassembled WGS sequence"/>
</dbReference>
<dbReference type="EMBL" id="FAOZ01000008">
    <property type="protein sequence ID" value="CUU56603.1"/>
    <property type="molecule type" value="Genomic_DNA"/>
</dbReference>
<dbReference type="AlphaFoldDB" id="A0A0S4QLQ2"/>
<evidence type="ECO:0000256" key="3">
    <source>
        <dbReference type="ARBA" id="ARBA00023163"/>
    </source>
</evidence>
<sequence>MATPLYKLKAEFFRTLGHPARIRALELLSEREWSVSELVPEVGLEASHLSQQLGVLRRAGLVTTRKQGNTVFYAVASPEIVTLLAVARSILTGVLHEQADLLRDLLATEH</sequence>
<dbReference type="InterPro" id="IPR036390">
    <property type="entry name" value="WH_DNA-bd_sf"/>
</dbReference>
<dbReference type="Gene3D" id="1.10.10.10">
    <property type="entry name" value="Winged helix-like DNA-binding domain superfamily/Winged helix DNA-binding domain"/>
    <property type="match status" value="1"/>
</dbReference>
<keyword evidence="2" id="KW-0238">DNA-binding</keyword>
<keyword evidence="3" id="KW-0804">Transcription</keyword>
<keyword evidence="1" id="KW-0805">Transcription regulation</keyword>
<keyword evidence="6" id="KW-1185">Reference proteome</keyword>
<dbReference type="Pfam" id="PF01022">
    <property type="entry name" value="HTH_5"/>
    <property type="match status" value="1"/>
</dbReference>
<evidence type="ECO:0000313" key="5">
    <source>
        <dbReference type="EMBL" id="CUU56603.1"/>
    </source>
</evidence>
<dbReference type="InterPro" id="IPR051011">
    <property type="entry name" value="Metal_resp_trans_reg"/>
</dbReference>
<dbReference type="NCBIfam" id="NF033788">
    <property type="entry name" value="HTH_metalloreg"/>
    <property type="match status" value="1"/>
</dbReference>
<evidence type="ECO:0000313" key="6">
    <source>
        <dbReference type="Proteomes" id="UP000198802"/>
    </source>
</evidence>
<evidence type="ECO:0000256" key="2">
    <source>
        <dbReference type="ARBA" id="ARBA00023125"/>
    </source>
</evidence>
<organism evidence="5 6">
    <name type="scientific">Parafrankia irregularis</name>
    <dbReference type="NCBI Taxonomy" id="795642"/>
    <lineage>
        <taxon>Bacteria</taxon>
        <taxon>Bacillati</taxon>
        <taxon>Actinomycetota</taxon>
        <taxon>Actinomycetes</taxon>
        <taxon>Frankiales</taxon>
        <taxon>Frankiaceae</taxon>
        <taxon>Parafrankia</taxon>
    </lineage>
</organism>
<feature type="domain" description="HTH arsR-type" evidence="4">
    <location>
        <begin position="1"/>
        <end position="95"/>
    </location>
</feature>
<dbReference type="GO" id="GO:0003677">
    <property type="term" value="F:DNA binding"/>
    <property type="evidence" value="ECO:0007669"/>
    <property type="project" value="UniProtKB-KW"/>
</dbReference>
<dbReference type="InterPro" id="IPR036388">
    <property type="entry name" value="WH-like_DNA-bd_sf"/>
</dbReference>
<reference evidence="6" key="1">
    <citation type="submission" date="2015-11" db="EMBL/GenBank/DDBJ databases">
        <authorList>
            <person name="Varghese N."/>
        </authorList>
    </citation>
    <scope>NUCLEOTIDE SEQUENCE [LARGE SCALE GENOMIC DNA]</scope>
    <source>
        <strain evidence="6">DSM 45899</strain>
    </source>
</reference>
<dbReference type="RefSeq" id="WP_006544955.1">
    <property type="nucleotide sequence ID" value="NZ_FAOZ01000008.1"/>
</dbReference>
<evidence type="ECO:0000256" key="1">
    <source>
        <dbReference type="ARBA" id="ARBA00023015"/>
    </source>
</evidence>
<protein>
    <submittedName>
        <fullName evidence="5">ArsR family transcriptional regulator</fullName>
    </submittedName>
</protein>
<accession>A0A0S4QLQ2</accession>
<dbReference type="GO" id="GO:0003700">
    <property type="term" value="F:DNA-binding transcription factor activity"/>
    <property type="evidence" value="ECO:0007669"/>
    <property type="project" value="InterPro"/>
</dbReference>
<evidence type="ECO:0000259" key="4">
    <source>
        <dbReference type="PROSITE" id="PS50987"/>
    </source>
</evidence>
<dbReference type="InterPro" id="IPR011991">
    <property type="entry name" value="ArsR-like_HTH"/>
</dbReference>
<dbReference type="PANTHER" id="PTHR43132">
    <property type="entry name" value="ARSENICAL RESISTANCE OPERON REPRESSOR ARSR-RELATED"/>
    <property type="match status" value="1"/>
</dbReference>
<dbReference type="PROSITE" id="PS50987">
    <property type="entry name" value="HTH_ARSR_2"/>
    <property type="match status" value="1"/>
</dbReference>
<gene>
    <name evidence="5" type="ORF">Ga0074812_108131</name>
</gene>
<proteinExistence type="predicted"/>
<dbReference type="CDD" id="cd00090">
    <property type="entry name" value="HTH_ARSR"/>
    <property type="match status" value="1"/>
</dbReference>
<name>A0A0S4QLQ2_9ACTN</name>
<dbReference type="PRINTS" id="PR00778">
    <property type="entry name" value="HTHARSR"/>
</dbReference>
<dbReference type="InterPro" id="IPR001845">
    <property type="entry name" value="HTH_ArsR_DNA-bd_dom"/>
</dbReference>
<dbReference type="SMART" id="SM00418">
    <property type="entry name" value="HTH_ARSR"/>
    <property type="match status" value="1"/>
</dbReference>
<dbReference type="SUPFAM" id="SSF46785">
    <property type="entry name" value="Winged helix' DNA-binding domain"/>
    <property type="match status" value="1"/>
</dbReference>
<dbReference type="PANTHER" id="PTHR43132:SF2">
    <property type="entry name" value="ARSENICAL RESISTANCE OPERON REPRESSOR ARSR-RELATED"/>
    <property type="match status" value="1"/>
</dbReference>